<evidence type="ECO:0000313" key="6">
    <source>
        <dbReference type="EMBL" id="RCN33106.1"/>
    </source>
</evidence>
<dbReference type="GO" id="GO:0006506">
    <property type="term" value="P:GPI anchor biosynthetic process"/>
    <property type="evidence" value="ECO:0007669"/>
    <property type="project" value="UniProtKB-UniPathway"/>
</dbReference>
<evidence type="ECO:0000313" key="7">
    <source>
        <dbReference type="Proteomes" id="UP000252519"/>
    </source>
</evidence>
<dbReference type="Gene3D" id="2.30.30.100">
    <property type="match status" value="1"/>
</dbReference>
<dbReference type="InterPro" id="IPR001163">
    <property type="entry name" value="Sm_dom_euk/arc"/>
</dbReference>
<dbReference type="EMBL" id="JOJR01000971">
    <property type="protein sequence ID" value="RCN33106.1"/>
    <property type="molecule type" value="Genomic_DNA"/>
</dbReference>
<accession>A0A368FLP8</accession>
<evidence type="ECO:0000259" key="5">
    <source>
        <dbReference type="Pfam" id="PF01423"/>
    </source>
</evidence>
<reference evidence="6 7" key="1">
    <citation type="submission" date="2014-10" db="EMBL/GenBank/DDBJ databases">
        <title>Draft genome of the hookworm Ancylostoma caninum.</title>
        <authorList>
            <person name="Mitreva M."/>
        </authorList>
    </citation>
    <scope>NUCLEOTIDE SEQUENCE [LARGE SCALE GENOMIC DNA]</scope>
    <source>
        <strain evidence="6 7">Baltimore</strain>
    </source>
</reference>
<dbReference type="Pfam" id="PF01423">
    <property type="entry name" value="LSM"/>
    <property type="match status" value="1"/>
</dbReference>
<name>A0A368FLP8_ANCCA</name>
<organism evidence="6 7">
    <name type="scientific">Ancylostoma caninum</name>
    <name type="common">Dog hookworm</name>
    <dbReference type="NCBI Taxonomy" id="29170"/>
    <lineage>
        <taxon>Eukaryota</taxon>
        <taxon>Metazoa</taxon>
        <taxon>Ecdysozoa</taxon>
        <taxon>Nematoda</taxon>
        <taxon>Chromadorea</taxon>
        <taxon>Rhabditida</taxon>
        <taxon>Rhabditina</taxon>
        <taxon>Rhabditomorpha</taxon>
        <taxon>Strongyloidea</taxon>
        <taxon>Ancylostomatidae</taxon>
        <taxon>Ancylostomatinae</taxon>
        <taxon>Ancylostoma</taxon>
    </lineage>
</organism>
<evidence type="ECO:0000256" key="4">
    <source>
        <dbReference type="ARBA" id="ARBA00022729"/>
    </source>
</evidence>
<sequence length="200" mass="22664">MNVVLDEAEELNMKTQNRNKLGRILLKGDNITMIHATVSNSFNANRFYMIYVSVEMVTRVGVLIVLLFSSVQGILNAGVQLRIEELFDTPGHTNNWAVLVCTSRFWFNYRHVSNVLALYHTVKRLGIPDSNIILMLAEDVPCNPRNPRPGEYPLRFIFSAVHFLSSSLISIYCCPDRTVLGPSSLSQPCLYPFVFFPSSF</sequence>
<gene>
    <name evidence="6" type="ORF">ANCCAN_21065</name>
</gene>
<proteinExistence type="inferred from homology"/>
<dbReference type="Pfam" id="PF01650">
    <property type="entry name" value="Peptidase_C13"/>
    <property type="match status" value="1"/>
</dbReference>
<dbReference type="GO" id="GO:0042765">
    <property type="term" value="C:GPI-anchor transamidase complex"/>
    <property type="evidence" value="ECO:0007669"/>
    <property type="project" value="InterPro"/>
</dbReference>
<dbReference type="InterPro" id="IPR010920">
    <property type="entry name" value="LSM_dom_sf"/>
</dbReference>
<dbReference type="Gene3D" id="3.40.50.1460">
    <property type="match status" value="1"/>
</dbReference>
<feature type="domain" description="Sm" evidence="5">
    <location>
        <begin position="1"/>
        <end position="35"/>
    </location>
</feature>
<comment type="pathway">
    <text evidence="1">Glycolipid biosynthesis; glycosylphosphatidylinositol-anchor biosynthesis.</text>
</comment>
<evidence type="ECO:0000256" key="2">
    <source>
        <dbReference type="ARBA" id="ARBA00009941"/>
    </source>
</evidence>
<evidence type="ECO:0000256" key="1">
    <source>
        <dbReference type="ARBA" id="ARBA00004687"/>
    </source>
</evidence>
<dbReference type="OrthoDB" id="25620at2759"/>
<dbReference type="UniPathway" id="UPA00196"/>
<dbReference type="GO" id="GO:0003923">
    <property type="term" value="F:GPI-anchor transamidase activity"/>
    <property type="evidence" value="ECO:0007669"/>
    <property type="project" value="InterPro"/>
</dbReference>
<dbReference type="STRING" id="29170.A0A368FLP8"/>
<dbReference type="GO" id="GO:0016255">
    <property type="term" value="P:attachment of GPI anchor to protein"/>
    <property type="evidence" value="ECO:0007669"/>
    <property type="project" value="InterPro"/>
</dbReference>
<comment type="caution">
    <text evidence="6">The sequence shown here is derived from an EMBL/GenBank/DDBJ whole genome shotgun (WGS) entry which is preliminary data.</text>
</comment>
<dbReference type="SUPFAM" id="SSF50182">
    <property type="entry name" value="Sm-like ribonucleoproteins"/>
    <property type="match status" value="1"/>
</dbReference>
<dbReference type="InterPro" id="IPR001096">
    <property type="entry name" value="Peptidase_C13"/>
</dbReference>
<dbReference type="PRINTS" id="PR00776">
    <property type="entry name" value="HEMOGLOBNASE"/>
</dbReference>
<keyword evidence="7" id="KW-1185">Reference proteome</keyword>
<dbReference type="InterPro" id="IPR028361">
    <property type="entry name" value="GPI_transamidase"/>
</dbReference>
<dbReference type="AlphaFoldDB" id="A0A368FLP8"/>
<comment type="similarity">
    <text evidence="2">Belongs to the peptidase C13 family.</text>
</comment>
<dbReference type="PANTHER" id="PTHR48067">
    <property type="entry name" value="GPI-ANCHOR TRANSAMIDASE"/>
    <property type="match status" value="1"/>
</dbReference>
<keyword evidence="4" id="KW-0732">Signal</keyword>
<evidence type="ECO:0000256" key="3">
    <source>
        <dbReference type="ARBA" id="ARBA00022502"/>
    </source>
</evidence>
<keyword evidence="3" id="KW-0337">GPI-anchor biosynthesis</keyword>
<dbReference type="PANTHER" id="PTHR48067:SF1">
    <property type="entry name" value="GPI-ANCHOR TRANSAMIDASE"/>
    <property type="match status" value="1"/>
</dbReference>
<dbReference type="Proteomes" id="UP000252519">
    <property type="component" value="Unassembled WGS sequence"/>
</dbReference>
<protein>
    <recommendedName>
        <fullName evidence="5">Sm domain-containing protein</fullName>
    </recommendedName>
</protein>
<dbReference type="GO" id="GO:0006508">
    <property type="term" value="P:proteolysis"/>
    <property type="evidence" value="ECO:0007669"/>
    <property type="project" value="InterPro"/>
</dbReference>